<keyword evidence="3" id="KW-1185">Reference proteome</keyword>
<protein>
    <submittedName>
        <fullName evidence="2">Uncharacterized protein</fullName>
    </submittedName>
</protein>
<feature type="compositionally biased region" description="Basic and acidic residues" evidence="1">
    <location>
        <begin position="290"/>
        <end position="307"/>
    </location>
</feature>
<evidence type="ECO:0000256" key="1">
    <source>
        <dbReference type="SAM" id="MobiDB-lite"/>
    </source>
</evidence>
<organism evidence="2 3">
    <name type="scientific">Hibiscus sabdariffa</name>
    <name type="common">roselle</name>
    <dbReference type="NCBI Taxonomy" id="183260"/>
    <lineage>
        <taxon>Eukaryota</taxon>
        <taxon>Viridiplantae</taxon>
        <taxon>Streptophyta</taxon>
        <taxon>Embryophyta</taxon>
        <taxon>Tracheophyta</taxon>
        <taxon>Spermatophyta</taxon>
        <taxon>Magnoliopsida</taxon>
        <taxon>eudicotyledons</taxon>
        <taxon>Gunneridae</taxon>
        <taxon>Pentapetalae</taxon>
        <taxon>rosids</taxon>
        <taxon>malvids</taxon>
        <taxon>Malvales</taxon>
        <taxon>Malvaceae</taxon>
        <taxon>Malvoideae</taxon>
        <taxon>Hibiscus</taxon>
    </lineage>
</organism>
<dbReference type="EMBL" id="JBBPBM010000039">
    <property type="protein sequence ID" value="KAK8526124.1"/>
    <property type="molecule type" value="Genomic_DNA"/>
</dbReference>
<evidence type="ECO:0000313" key="2">
    <source>
        <dbReference type="EMBL" id="KAK8526124.1"/>
    </source>
</evidence>
<gene>
    <name evidence="2" type="ORF">V6N12_020605</name>
</gene>
<feature type="region of interest" description="Disordered" evidence="1">
    <location>
        <begin position="258"/>
        <end position="308"/>
    </location>
</feature>
<accession>A0ABR2D191</accession>
<dbReference type="Proteomes" id="UP001472677">
    <property type="component" value="Unassembled WGS sequence"/>
</dbReference>
<comment type="caution">
    <text evidence="2">The sequence shown here is derived from an EMBL/GenBank/DDBJ whole genome shotgun (WGS) entry which is preliminary data.</text>
</comment>
<sequence>MNLYEFLIVNAEEKEKEFLVEPFKRLLIGRNIAKEYMHECSKIYLNGCSNAFGGCSLVDVILLLLARPCYEVWTNLCFSTADQRAGDSEGMVCDGCAAVISEGKSPVKPSYRDLVAALGRKPRKSPKEGTFLTKVSARRSAAMPASGMFDVLSTMEQEDGLQEVQPSQQVVLEHASHSESMVERDGVLAGGDGLEVARDVREDGKRTVNGSEPFKSGSKEVVDSAIGNLEVASTDVVIPAKVSLTSKSHTAVRVLERGVTSSSKIAPSRRSDVSGHLLAPRTSNQASVGKKVDRKGSTTRKKSDSRSSSKVVLGEWLGNLDRDLARSQAKLADSGTFNNGPSSVVDSAVVWRENTSFDQ</sequence>
<reference evidence="2 3" key="1">
    <citation type="journal article" date="2024" name="G3 (Bethesda)">
        <title>Genome assembly of Hibiscus sabdariffa L. provides insights into metabolisms of medicinal natural products.</title>
        <authorList>
            <person name="Kim T."/>
        </authorList>
    </citation>
    <scope>NUCLEOTIDE SEQUENCE [LARGE SCALE GENOMIC DNA]</scope>
    <source>
        <strain evidence="2">TK-2024</strain>
        <tissue evidence="2">Old leaves</tissue>
    </source>
</reference>
<evidence type="ECO:0000313" key="3">
    <source>
        <dbReference type="Proteomes" id="UP001472677"/>
    </source>
</evidence>
<name>A0ABR2D191_9ROSI</name>
<proteinExistence type="predicted"/>